<comment type="subunit">
    <text evidence="2">Heterodimer of the IorA and IorB subunits.</text>
</comment>
<evidence type="ECO:0000256" key="6">
    <source>
        <dbReference type="ARBA" id="ARBA00022485"/>
    </source>
</evidence>
<evidence type="ECO:0000256" key="2">
    <source>
        <dbReference type="ARBA" id="ARBA00011238"/>
    </source>
</evidence>
<dbReference type="SUPFAM" id="SSF52922">
    <property type="entry name" value="TK C-terminal domain-like"/>
    <property type="match status" value="1"/>
</dbReference>
<dbReference type="InterPro" id="IPR017721">
    <property type="entry name" value="IorA"/>
</dbReference>
<comment type="caution">
    <text evidence="16">The sequence shown here is derived from an EMBL/GenBank/DDBJ whole genome shotgun (WGS) entry which is preliminary data.</text>
</comment>
<comment type="catalytic activity">
    <reaction evidence="13 14">
        <text>indole-3-pyruvate + 2 oxidized [2Fe-2S]-[ferredoxin] + CoA = (indol-3-yl)acetyl-CoA + 2 reduced [2Fe-2S]-[ferredoxin] + CO2 + H(+)</text>
        <dbReference type="Rhea" id="RHEA:12645"/>
        <dbReference type="Rhea" id="RHEA-COMP:10000"/>
        <dbReference type="Rhea" id="RHEA-COMP:10001"/>
        <dbReference type="ChEBI" id="CHEBI:15378"/>
        <dbReference type="ChEBI" id="CHEBI:16526"/>
        <dbReference type="ChEBI" id="CHEBI:17640"/>
        <dbReference type="ChEBI" id="CHEBI:33737"/>
        <dbReference type="ChEBI" id="CHEBI:33738"/>
        <dbReference type="ChEBI" id="CHEBI:57271"/>
        <dbReference type="ChEBI" id="CHEBI:57287"/>
        <dbReference type="EC" id="1.2.7.8"/>
    </reaction>
</comment>
<dbReference type="RefSeq" id="WP_185624775.1">
    <property type="nucleotide sequence ID" value="NZ_JABGBW010000012.1"/>
</dbReference>
<evidence type="ECO:0000256" key="9">
    <source>
        <dbReference type="ARBA" id="ARBA00023002"/>
    </source>
</evidence>
<dbReference type="PROSITE" id="PS51379">
    <property type="entry name" value="4FE4S_FER_2"/>
    <property type="match status" value="2"/>
</dbReference>
<dbReference type="InterPro" id="IPR002880">
    <property type="entry name" value="Pyrv_Fd/Flavodoxin_OxRdtase_N"/>
</dbReference>
<dbReference type="InterPro" id="IPR029061">
    <property type="entry name" value="THDP-binding"/>
</dbReference>
<dbReference type="EMBL" id="JABGBW010000012">
    <property type="protein sequence ID" value="MBC2576755.1"/>
    <property type="molecule type" value="Genomic_DNA"/>
</dbReference>
<feature type="domain" description="4Fe-4S ferredoxin-type" evidence="15">
    <location>
        <begin position="564"/>
        <end position="593"/>
    </location>
</feature>
<keyword evidence="11 14" id="KW-0411">Iron-sulfur</keyword>
<gene>
    <name evidence="16" type="ORF">HLB29_08740</name>
</gene>
<keyword evidence="6 14" id="KW-0004">4Fe-4S</keyword>
<evidence type="ECO:0000256" key="1">
    <source>
        <dbReference type="ARBA" id="ARBA00002995"/>
    </source>
</evidence>
<keyword evidence="7 14" id="KW-0479">Metal-binding</keyword>
<reference evidence="16 17" key="1">
    <citation type="submission" date="2020-05" db="EMBL/GenBank/DDBJ databases">
        <title>Draft genome of xy-202 and genomic insight in genome of the genus Peptostreptococcus.</title>
        <authorList>
            <person name="Zhang Z."/>
        </authorList>
    </citation>
    <scope>NUCLEOTIDE SEQUENCE [LARGE SCALE GENOMIC DNA]</scope>
    <source>
        <strain evidence="16 17">DSM 27025</strain>
    </source>
</reference>
<dbReference type="PIRSF" id="PIRSF006439">
    <property type="entry name" value="Indolepyruvate_ferr_oxidored"/>
    <property type="match status" value="1"/>
</dbReference>
<organism evidence="16 17">
    <name type="scientific">Peptostreptococcus canis</name>
    <dbReference type="NCBI Taxonomy" id="1159213"/>
    <lineage>
        <taxon>Bacteria</taxon>
        <taxon>Bacillati</taxon>
        <taxon>Bacillota</taxon>
        <taxon>Clostridia</taxon>
        <taxon>Peptostreptococcales</taxon>
        <taxon>Peptostreptococcaceae</taxon>
        <taxon>Peptostreptococcus</taxon>
    </lineage>
</organism>
<evidence type="ECO:0000256" key="13">
    <source>
        <dbReference type="ARBA" id="ARBA00048332"/>
    </source>
</evidence>
<evidence type="ECO:0000313" key="17">
    <source>
        <dbReference type="Proteomes" id="UP000713904"/>
    </source>
</evidence>
<evidence type="ECO:0000256" key="8">
    <source>
        <dbReference type="ARBA" id="ARBA00022982"/>
    </source>
</evidence>
<dbReference type="PANTHER" id="PTHR43710:SF5">
    <property type="entry name" value="INDOLEPYRUVATE FERREDOXIN OXIDOREDUCTASE ALPHA SUBUNIT"/>
    <property type="match status" value="1"/>
</dbReference>
<comment type="cofactor">
    <cofactor evidence="14">
        <name>[4Fe-4S] cluster</name>
        <dbReference type="ChEBI" id="CHEBI:49883"/>
    </cofactor>
    <text evidence="14">Binds 2 [4Fe-4S] clusters. In this family the first cluster has a non-standard and varying [4Fe-4S] binding motif CX(2)CX(2)CX(4-5)CP.</text>
</comment>
<dbReference type="Pfam" id="PF00037">
    <property type="entry name" value="Fer4"/>
    <property type="match status" value="1"/>
</dbReference>
<keyword evidence="9 14" id="KW-0560">Oxidoreductase</keyword>
<keyword evidence="10 14" id="KW-0408">Iron</keyword>
<evidence type="ECO:0000256" key="3">
    <source>
        <dbReference type="ARBA" id="ARBA00012812"/>
    </source>
</evidence>
<evidence type="ECO:0000256" key="10">
    <source>
        <dbReference type="ARBA" id="ARBA00023004"/>
    </source>
</evidence>
<evidence type="ECO:0000313" key="16">
    <source>
        <dbReference type="EMBL" id="MBC2576755.1"/>
    </source>
</evidence>
<dbReference type="CDD" id="cd07034">
    <property type="entry name" value="TPP_PYR_PFOR_IOR-alpha_like"/>
    <property type="match status" value="1"/>
</dbReference>
<protein>
    <recommendedName>
        <fullName evidence="4 14">Indolepyruvate oxidoreductase subunit IorA</fullName>
        <shortName evidence="14">IOR</shortName>
        <ecNumber evidence="3 14">1.2.7.8</ecNumber>
    </recommendedName>
    <alternativeName>
        <fullName evidence="12 14">Indolepyruvate ferredoxin oxidoreductase subunit alpha</fullName>
    </alternativeName>
</protein>
<dbReference type="InterPro" id="IPR017896">
    <property type="entry name" value="4Fe4S_Fe-S-bd"/>
</dbReference>
<dbReference type="Gene3D" id="3.30.70.20">
    <property type="match status" value="1"/>
</dbReference>
<dbReference type="SUPFAM" id="SSF52518">
    <property type="entry name" value="Thiamin diphosphate-binding fold (THDP-binding)"/>
    <property type="match status" value="2"/>
</dbReference>
<dbReference type="PROSITE" id="PS00198">
    <property type="entry name" value="4FE4S_FER_1"/>
    <property type="match status" value="1"/>
</dbReference>
<dbReference type="InterPro" id="IPR011766">
    <property type="entry name" value="TPP_enzyme_TPP-bd"/>
</dbReference>
<dbReference type="InterPro" id="IPR009014">
    <property type="entry name" value="Transketo_C/PFOR_II"/>
</dbReference>
<evidence type="ECO:0000256" key="7">
    <source>
        <dbReference type="ARBA" id="ARBA00022723"/>
    </source>
</evidence>
<proteinExistence type="predicted"/>
<dbReference type="EC" id="1.2.7.8" evidence="3 14"/>
<keyword evidence="5 14" id="KW-0813">Transport</keyword>
<feature type="domain" description="4Fe-4S ferredoxin-type" evidence="15">
    <location>
        <begin position="530"/>
        <end position="560"/>
    </location>
</feature>
<keyword evidence="8 14" id="KW-0249">Electron transport</keyword>
<sequence length="594" mass="65808">MNKEKSILSGNQAVARGFYEAGGVVATSYPGSPTVEIIDTVKEFDGVYAEFSTNEKVALEAGIGSCFGGVRTMVVMKHVGVNICMDPLMTFTQAPIDAGFMLVSGDDPGMASSQNEQDNRILAKFANMAVFDPSDSQESKDFVKVGLDISEQFKMPVMMRITSRICHGRSVVELDDRVEKMGPEFTGDPTKYCMLPPHTFKHQHTMKQRIEDLSKFANNLEINKLEKKGSDTLIITSGICYYNLREVCPDVDVLKLGMVYPLPIDKIRELSKEYSRIVVIEEMMPFIENELKIHGIDCVGKEFFSFTGELHSEIIEEGLLKAGIIKERRVKNPEQDDTTPRGPLFCPGCPHRPVFDILKKSKVTVIGDIGCYTMGLLYPMEVLKANISMGASLGMVKGMRIAMDKRGEQDKPLVGVIGDGTFFHSGMTGFANLKYQLNGDENITMIVLDNGTTGMTGGQPTAESYHLDNLGQDISVEQLIRDMGFDDVQKIDQFNYKEAKKTINDAIKRKGISVIITSRPCALRYKIKETPFEVDPEICIGCRTCIKTNCPPLRMKKYDGIEKLKSSIDENQCVGCSICAQVCPVGAIKRKGSK</sequence>
<dbReference type="Gene3D" id="3.40.50.920">
    <property type="match status" value="1"/>
</dbReference>
<dbReference type="Gene3D" id="3.40.50.970">
    <property type="match status" value="2"/>
</dbReference>
<evidence type="ECO:0000256" key="4">
    <source>
        <dbReference type="ARBA" id="ARBA00017710"/>
    </source>
</evidence>
<dbReference type="SUPFAM" id="SSF54862">
    <property type="entry name" value="4Fe-4S ferredoxins"/>
    <property type="match status" value="1"/>
</dbReference>
<evidence type="ECO:0000256" key="5">
    <source>
        <dbReference type="ARBA" id="ARBA00022448"/>
    </source>
</evidence>
<keyword evidence="17" id="KW-1185">Reference proteome</keyword>
<evidence type="ECO:0000256" key="14">
    <source>
        <dbReference type="PIRNR" id="PIRNR006439"/>
    </source>
</evidence>
<dbReference type="InterPro" id="IPR017900">
    <property type="entry name" value="4Fe4S_Fe_S_CS"/>
</dbReference>
<dbReference type="Pfam" id="PF01855">
    <property type="entry name" value="POR_N"/>
    <property type="match status" value="1"/>
</dbReference>
<comment type="function">
    <text evidence="1 14">Catalyzes the ferredoxin-dependent oxidative decarboxylation of arylpyruvates.</text>
</comment>
<dbReference type="Proteomes" id="UP000713904">
    <property type="component" value="Unassembled WGS sequence"/>
</dbReference>
<dbReference type="PANTHER" id="PTHR43710">
    <property type="entry name" value="2-HYDROXYACYL-COA LYASE"/>
    <property type="match status" value="1"/>
</dbReference>
<evidence type="ECO:0000256" key="12">
    <source>
        <dbReference type="ARBA" id="ARBA00030514"/>
    </source>
</evidence>
<dbReference type="CDD" id="cd02008">
    <property type="entry name" value="TPP_IOR_alpha"/>
    <property type="match status" value="1"/>
</dbReference>
<accession>A0ABR6TMV4</accession>
<dbReference type="Pfam" id="PF02775">
    <property type="entry name" value="TPP_enzyme_C"/>
    <property type="match status" value="1"/>
</dbReference>
<evidence type="ECO:0000259" key="15">
    <source>
        <dbReference type="PROSITE" id="PS51379"/>
    </source>
</evidence>
<name>A0ABR6TMV4_9FIRM</name>
<dbReference type="InterPro" id="IPR045025">
    <property type="entry name" value="HACL1-like"/>
</dbReference>
<evidence type="ECO:0000256" key="11">
    <source>
        <dbReference type="ARBA" id="ARBA00023014"/>
    </source>
</evidence>